<dbReference type="Pfam" id="PF02458">
    <property type="entry name" value="Transferase"/>
    <property type="match status" value="1"/>
</dbReference>
<reference evidence="3" key="1">
    <citation type="journal article" date="2018" name="DNA Res.">
        <title>Multiple hybrid de novo genome assembly of finger millet, an orphan allotetraploid crop.</title>
        <authorList>
            <person name="Hatakeyama M."/>
            <person name="Aluri S."/>
            <person name="Balachadran M.T."/>
            <person name="Sivarajan S.R."/>
            <person name="Patrignani A."/>
            <person name="Gruter S."/>
            <person name="Poveda L."/>
            <person name="Shimizu-Inatsugi R."/>
            <person name="Baeten J."/>
            <person name="Francoijs K.J."/>
            <person name="Nataraja K.N."/>
            <person name="Reddy Y.A.N."/>
            <person name="Phadnis S."/>
            <person name="Ravikumar R.L."/>
            <person name="Schlapbach R."/>
            <person name="Sreeman S.M."/>
            <person name="Shimizu K.K."/>
        </authorList>
    </citation>
    <scope>NUCLEOTIDE SEQUENCE</scope>
</reference>
<sequence length="464" mass="51531">MVSFRARKRKPELVIPALPTPHQYKSLSDIDDQHGPRFYPTGNEFFRAQHLSDPAGAGVDPVRIIRSALAQALVSYYPLAGRLIELPAAGGKLLVDCTAEGVVFVETNANTWLEDFGQPPVQPFPCVEELLCFDDIGEPEGTVTDKPLLFFQVTRLKDNGFAIGYRYCHSVVDSFGMSKLLDDVYRLARGEALTVPPVWEREILTGHATPRPIGHKYAAYEAVPAASAASGDVMVTTPHDQMVFRHFRFRPREMAAMRSKVPASLLRSTTVYELVTAVVWRCRTAALGYLPHQPVRLLLISSIASCGSWKLDSPIPRGYYGNSVVPLTTEPTAGELCGRPLRHALELVRKRKIEVTDNYVQSMLDLLVQRGRPFFPLDWTFVMSDTSGLSRRKVKLGHWERAGGGITTAGRVVRTSVQSYYDRCKGGGGEECVVVSMCLPPVAMDKFERQINSWPKEPKVISAL</sequence>
<keyword evidence="2" id="KW-0808">Transferase</keyword>
<name>A0AAV5D9I9_ELECO</name>
<dbReference type="EMBL" id="BQKI01000013">
    <property type="protein sequence ID" value="GJN06700.1"/>
    <property type="molecule type" value="Genomic_DNA"/>
</dbReference>
<keyword evidence="4" id="KW-1185">Reference proteome</keyword>
<comment type="similarity">
    <text evidence="1">Belongs to the plant acyltransferase family.</text>
</comment>
<evidence type="ECO:0000313" key="3">
    <source>
        <dbReference type="EMBL" id="GJN06700.1"/>
    </source>
</evidence>
<comment type="caution">
    <text evidence="3">The sequence shown here is derived from an EMBL/GenBank/DDBJ whole genome shotgun (WGS) entry which is preliminary data.</text>
</comment>
<evidence type="ECO:0000313" key="4">
    <source>
        <dbReference type="Proteomes" id="UP001054889"/>
    </source>
</evidence>
<dbReference type="GO" id="GO:0016747">
    <property type="term" value="F:acyltransferase activity, transferring groups other than amino-acyl groups"/>
    <property type="evidence" value="ECO:0007669"/>
    <property type="project" value="UniProtKB-ARBA"/>
</dbReference>
<protein>
    <submittedName>
        <fullName evidence="3">Uncharacterized protein</fullName>
    </submittedName>
</protein>
<dbReference type="Proteomes" id="UP001054889">
    <property type="component" value="Unassembled WGS sequence"/>
</dbReference>
<dbReference type="Gene3D" id="3.30.559.10">
    <property type="entry name" value="Chloramphenicol acetyltransferase-like domain"/>
    <property type="match status" value="2"/>
</dbReference>
<organism evidence="3 4">
    <name type="scientific">Eleusine coracana subsp. coracana</name>
    <dbReference type="NCBI Taxonomy" id="191504"/>
    <lineage>
        <taxon>Eukaryota</taxon>
        <taxon>Viridiplantae</taxon>
        <taxon>Streptophyta</taxon>
        <taxon>Embryophyta</taxon>
        <taxon>Tracheophyta</taxon>
        <taxon>Spermatophyta</taxon>
        <taxon>Magnoliopsida</taxon>
        <taxon>Liliopsida</taxon>
        <taxon>Poales</taxon>
        <taxon>Poaceae</taxon>
        <taxon>PACMAD clade</taxon>
        <taxon>Chloridoideae</taxon>
        <taxon>Cynodonteae</taxon>
        <taxon>Eleusininae</taxon>
        <taxon>Eleusine</taxon>
    </lineage>
</organism>
<dbReference type="PANTHER" id="PTHR31147">
    <property type="entry name" value="ACYL TRANSFERASE 4"/>
    <property type="match status" value="1"/>
</dbReference>
<accession>A0AAV5D9I9</accession>
<dbReference type="InterPro" id="IPR050898">
    <property type="entry name" value="Plant_acyltransferase"/>
</dbReference>
<dbReference type="PANTHER" id="PTHR31147:SF66">
    <property type="entry name" value="OS05G0315700 PROTEIN"/>
    <property type="match status" value="1"/>
</dbReference>
<evidence type="ECO:0000256" key="2">
    <source>
        <dbReference type="ARBA" id="ARBA00022679"/>
    </source>
</evidence>
<evidence type="ECO:0000256" key="1">
    <source>
        <dbReference type="ARBA" id="ARBA00009861"/>
    </source>
</evidence>
<proteinExistence type="inferred from homology"/>
<reference evidence="3" key="2">
    <citation type="submission" date="2021-12" db="EMBL/GenBank/DDBJ databases">
        <title>Resequencing data analysis of finger millet.</title>
        <authorList>
            <person name="Hatakeyama M."/>
            <person name="Aluri S."/>
            <person name="Balachadran M.T."/>
            <person name="Sivarajan S.R."/>
            <person name="Poveda L."/>
            <person name="Shimizu-Inatsugi R."/>
            <person name="Schlapbach R."/>
            <person name="Sreeman S.M."/>
            <person name="Shimizu K.K."/>
        </authorList>
    </citation>
    <scope>NUCLEOTIDE SEQUENCE</scope>
</reference>
<dbReference type="AlphaFoldDB" id="A0AAV5D9I9"/>
<dbReference type="InterPro" id="IPR023213">
    <property type="entry name" value="CAT-like_dom_sf"/>
</dbReference>
<gene>
    <name evidence="3" type="primary">ga24456</name>
    <name evidence="3" type="ORF">PR202_ga24456</name>
</gene>